<dbReference type="AlphaFoldDB" id="A0AAD8PHZ8"/>
<reference evidence="1" key="1">
    <citation type="submission" date="2021-06" db="EMBL/GenBank/DDBJ databases">
        <title>Comparative genomics, transcriptomics and evolutionary studies reveal genomic signatures of adaptation to plant cell wall in hemibiotrophic fungi.</title>
        <authorList>
            <consortium name="DOE Joint Genome Institute"/>
            <person name="Baroncelli R."/>
            <person name="Diaz J.F."/>
            <person name="Benocci T."/>
            <person name="Peng M."/>
            <person name="Battaglia E."/>
            <person name="Haridas S."/>
            <person name="Andreopoulos W."/>
            <person name="Labutti K."/>
            <person name="Pangilinan J."/>
            <person name="Floch G.L."/>
            <person name="Makela M.R."/>
            <person name="Henrissat B."/>
            <person name="Grigoriev I.V."/>
            <person name="Crouch J.A."/>
            <person name="De Vries R.P."/>
            <person name="Sukno S.A."/>
            <person name="Thon M.R."/>
        </authorList>
    </citation>
    <scope>NUCLEOTIDE SEQUENCE</scope>
    <source>
        <strain evidence="1">CBS 125086</strain>
    </source>
</reference>
<organism evidence="1 2">
    <name type="scientific">Colletotrichum navitas</name>
    <dbReference type="NCBI Taxonomy" id="681940"/>
    <lineage>
        <taxon>Eukaryota</taxon>
        <taxon>Fungi</taxon>
        <taxon>Dikarya</taxon>
        <taxon>Ascomycota</taxon>
        <taxon>Pezizomycotina</taxon>
        <taxon>Sordariomycetes</taxon>
        <taxon>Hypocreomycetidae</taxon>
        <taxon>Glomerellales</taxon>
        <taxon>Glomerellaceae</taxon>
        <taxon>Colletotrichum</taxon>
        <taxon>Colletotrichum graminicola species complex</taxon>
    </lineage>
</organism>
<evidence type="ECO:0000313" key="1">
    <source>
        <dbReference type="EMBL" id="KAK1561434.1"/>
    </source>
</evidence>
<keyword evidence="2" id="KW-1185">Reference proteome</keyword>
<dbReference type="GeneID" id="85446027"/>
<gene>
    <name evidence="1" type="ORF">LY79DRAFT_595523</name>
</gene>
<accession>A0AAD8PHZ8</accession>
<evidence type="ECO:0000313" key="2">
    <source>
        <dbReference type="Proteomes" id="UP001230504"/>
    </source>
</evidence>
<proteinExistence type="predicted"/>
<dbReference type="Proteomes" id="UP001230504">
    <property type="component" value="Unassembled WGS sequence"/>
</dbReference>
<name>A0AAD8PHZ8_9PEZI</name>
<dbReference type="RefSeq" id="XP_060406649.1">
    <property type="nucleotide sequence ID" value="XM_060561787.1"/>
</dbReference>
<protein>
    <submittedName>
        <fullName evidence="1">Uncharacterized protein</fullName>
    </submittedName>
</protein>
<sequence>MQAGRHDTVSYSDLDIIVIVLNVAVVSRLVKLDLVKGASFFEKKPPLHFHLQEGYIKAIRGKLAVETEGKEIILTPWDGRFPIKPYVNHRSYPISASRQDDGSTKVAFLLSGEKTDNVFELNPDEVVINGAEIDLIQLFCTNLFQTFDAGGTYVSFPSWVPLGQYVSLALGVVLFHRKWTIDWDLACSRMQQTIFQRRFADSTKPD</sequence>
<dbReference type="EMBL" id="JAHLJV010000310">
    <property type="protein sequence ID" value="KAK1561434.1"/>
    <property type="molecule type" value="Genomic_DNA"/>
</dbReference>
<comment type="caution">
    <text evidence="1">The sequence shown here is derived from an EMBL/GenBank/DDBJ whole genome shotgun (WGS) entry which is preliminary data.</text>
</comment>